<keyword evidence="3" id="KW-1185">Reference proteome</keyword>
<organism evidence="2 3">
    <name type="scientific">Prunus persica</name>
    <name type="common">Peach</name>
    <name type="synonym">Amygdalus persica</name>
    <dbReference type="NCBI Taxonomy" id="3760"/>
    <lineage>
        <taxon>Eukaryota</taxon>
        <taxon>Viridiplantae</taxon>
        <taxon>Streptophyta</taxon>
        <taxon>Embryophyta</taxon>
        <taxon>Tracheophyta</taxon>
        <taxon>Spermatophyta</taxon>
        <taxon>Magnoliopsida</taxon>
        <taxon>eudicotyledons</taxon>
        <taxon>Gunneridae</taxon>
        <taxon>Pentapetalae</taxon>
        <taxon>rosids</taxon>
        <taxon>fabids</taxon>
        <taxon>Rosales</taxon>
        <taxon>Rosaceae</taxon>
        <taxon>Amygdaloideae</taxon>
        <taxon>Amygdaleae</taxon>
        <taxon>Prunus</taxon>
    </lineage>
</organism>
<dbReference type="Pfam" id="PF06232">
    <property type="entry name" value="ATS3"/>
    <property type="match status" value="1"/>
</dbReference>
<dbReference type="SUPFAM" id="SSF49723">
    <property type="entry name" value="Lipase/lipooxygenase domain (PLAT/LH2 domain)"/>
    <property type="match status" value="1"/>
</dbReference>
<accession>A0A251NG73</accession>
<keyword evidence="1" id="KW-0732">Signal</keyword>
<feature type="signal peptide" evidence="1">
    <location>
        <begin position="1"/>
        <end position="23"/>
    </location>
</feature>
<evidence type="ECO:0000256" key="1">
    <source>
        <dbReference type="SAM" id="SignalP"/>
    </source>
</evidence>
<gene>
    <name evidence="2" type="ORF">PRUPE_7G243200</name>
</gene>
<protein>
    <submittedName>
        <fullName evidence="2">Uncharacterized protein</fullName>
    </submittedName>
</protein>
<evidence type="ECO:0000313" key="3">
    <source>
        <dbReference type="Proteomes" id="UP000006882"/>
    </source>
</evidence>
<dbReference type="EMBL" id="CM007657">
    <property type="protein sequence ID" value="ONH98325.1"/>
    <property type="molecule type" value="Genomic_DNA"/>
</dbReference>
<feature type="chain" id="PRO_5011970476" evidence="1">
    <location>
        <begin position="24"/>
        <end position="157"/>
    </location>
</feature>
<evidence type="ECO:0000313" key="2">
    <source>
        <dbReference type="EMBL" id="ONH98325.1"/>
    </source>
</evidence>
<dbReference type="InterPro" id="IPR010417">
    <property type="entry name" value="Embryo-specific_ATS3"/>
</dbReference>
<dbReference type="eggNOG" id="ENOG502SS40">
    <property type="taxonomic scope" value="Eukaryota"/>
</dbReference>
<proteinExistence type="predicted"/>
<dbReference type="PANTHER" id="PTHR31718">
    <property type="entry name" value="PLAT DOMAIN-CONTAINING PROTEIN"/>
    <property type="match status" value="1"/>
</dbReference>
<dbReference type="SMR" id="A0A251NG73"/>
<reference evidence="2 3" key="1">
    <citation type="journal article" date="2013" name="Nat. Genet.">
        <title>The high-quality draft genome of peach (Prunus persica) identifies unique patterns of genetic diversity, domestication and genome evolution.</title>
        <authorList>
            <consortium name="International Peach Genome Initiative"/>
            <person name="Verde I."/>
            <person name="Abbott A.G."/>
            <person name="Scalabrin S."/>
            <person name="Jung S."/>
            <person name="Shu S."/>
            <person name="Marroni F."/>
            <person name="Zhebentyayeva T."/>
            <person name="Dettori M.T."/>
            <person name="Grimwood J."/>
            <person name="Cattonaro F."/>
            <person name="Zuccolo A."/>
            <person name="Rossini L."/>
            <person name="Jenkins J."/>
            <person name="Vendramin E."/>
            <person name="Meisel L.A."/>
            <person name="Decroocq V."/>
            <person name="Sosinski B."/>
            <person name="Prochnik S."/>
            <person name="Mitros T."/>
            <person name="Policriti A."/>
            <person name="Cipriani G."/>
            <person name="Dondini L."/>
            <person name="Ficklin S."/>
            <person name="Goodstein D.M."/>
            <person name="Xuan P."/>
            <person name="Del Fabbro C."/>
            <person name="Aramini V."/>
            <person name="Copetti D."/>
            <person name="Gonzalez S."/>
            <person name="Horner D.S."/>
            <person name="Falchi R."/>
            <person name="Lucas S."/>
            <person name="Mica E."/>
            <person name="Maldonado J."/>
            <person name="Lazzari B."/>
            <person name="Bielenberg D."/>
            <person name="Pirona R."/>
            <person name="Miculan M."/>
            <person name="Barakat A."/>
            <person name="Testolin R."/>
            <person name="Stella A."/>
            <person name="Tartarini S."/>
            <person name="Tonutti P."/>
            <person name="Arus P."/>
            <person name="Orellana A."/>
            <person name="Wells C."/>
            <person name="Main D."/>
            <person name="Vizzotto G."/>
            <person name="Silva H."/>
            <person name="Salamini F."/>
            <person name="Schmutz J."/>
            <person name="Morgante M."/>
            <person name="Rokhsar D.S."/>
        </authorList>
    </citation>
    <scope>NUCLEOTIDE SEQUENCE [LARGE SCALE GENOMIC DNA]</scope>
    <source>
        <strain evidence="3">cv. Nemared</strain>
    </source>
</reference>
<dbReference type="PANTHER" id="PTHR31718:SF46">
    <property type="entry name" value="EMBRYO-SPECIFIC PROTEIN ATS3A"/>
    <property type="match status" value="1"/>
</dbReference>
<dbReference type="Gene3D" id="2.60.60.20">
    <property type="entry name" value="PLAT/LH2 domain"/>
    <property type="match status" value="1"/>
</dbReference>
<dbReference type="Gramene" id="ONH98325">
    <property type="protein sequence ID" value="ONH98325"/>
    <property type="gene ID" value="PRUPE_7G243200"/>
</dbReference>
<dbReference type="CDD" id="cd00113">
    <property type="entry name" value="PLAT"/>
    <property type="match status" value="1"/>
</dbReference>
<name>A0A251NG73_PRUPE</name>
<dbReference type="STRING" id="3760.A0A251NG73"/>
<dbReference type="Proteomes" id="UP000006882">
    <property type="component" value="Chromosome G7"/>
</dbReference>
<dbReference type="OrthoDB" id="817978at2759"/>
<sequence length="157" mass="17621">MVKLVVFSVLFAFFLMGFLRLHAASSTSFKPETSLQAKRSCPYTVIIKTSCSSTTFTRDQISLAYGDAFGNEVYAKRLDNPASRTFERCSSDKLEINGPCTRNICYLNLLRNGSDGWKPEFVKIYGPHANTVSFNFNTFLPNRVWFGHNLCHGVSAP</sequence>
<dbReference type="AlphaFoldDB" id="A0A251NG73"/>
<dbReference type="InterPro" id="IPR036392">
    <property type="entry name" value="PLAT/LH2_dom_sf"/>
</dbReference>